<evidence type="ECO:0000256" key="1">
    <source>
        <dbReference type="ARBA" id="ARBA00004141"/>
    </source>
</evidence>
<dbReference type="GO" id="GO:0004984">
    <property type="term" value="F:olfactory receptor activity"/>
    <property type="evidence" value="ECO:0007669"/>
    <property type="project" value="InterPro"/>
</dbReference>
<comment type="caution">
    <text evidence="10">The sequence shown here is derived from an EMBL/GenBank/DDBJ whole genome shotgun (WGS) entry which is preliminary data.</text>
</comment>
<evidence type="ECO:0000313" key="11">
    <source>
        <dbReference type="Proteomes" id="UP001162156"/>
    </source>
</evidence>
<dbReference type="InterPro" id="IPR004117">
    <property type="entry name" value="7tm6_olfct_rcpt"/>
</dbReference>
<keyword evidence="8" id="KW-0807">Transducer</keyword>
<evidence type="ECO:0000313" key="10">
    <source>
        <dbReference type="EMBL" id="KAJ8964915.1"/>
    </source>
</evidence>
<reference evidence="10" key="1">
    <citation type="journal article" date="2023" name="Insect Mol. Biol.">
        <title>Genome sequencing provides insights into the evolution of gene families encoding plant cell wall-degrading enzymes in longhorned beetles.</title>
        <authorList>
            <person name="Shin N.R."/>
            <person name="Okamura Y."/>
            <person name="Kirsch R."/>
            <person name="Pauchet Y."/>
        </authorList>
    </citation>
    <scope>NUCLEOTIDE SEQUENCE</scope>
    <source>
        <strain evidence="10">RBIC_L_NR</strain>
    </source>
</reference>
<dbReference type="Pfam" id="PF02949">
    <property type="entry name" value="7tm_6"/>
    <property type="match status" value="1"/>
</dbReference>
<keyword evidence="11" id="KW-1185">Reference proteome</keyword>
<evidence type="ECO:0000256" key="9">
    <source>
        <dbReference type="SAM" id="Phobius"/>
    </source>
</evidence>
<dbReference type="AlphaFoldDB" id="A0AAV8ZJ71"/>
<dbReference type="Proteomes" id="UP001162156">
    <property type="component" value="Unassembled WGS sequence"/>
</dbReference>
<dbReference type="GO" id="GO:0007165">
    <property type="term" value="P:signal transduction"/>
    <property type="evidence" value="ECO:0007669"/>
    <property type="project" value="UniProtKB-KW"/>
</dbReference>
<keyword evidence="6 9" id="KW-0472">Membrane</keyword>
<organism evidence="10 11">
    <name type="scientific">Rhamnusium bicolor</name>
    <dbReference type="NCBI Taxonomy" id="1586634"/>
    <lineage>
        <taxon>Eukaryota</taxon>
        <taxon>Metazoa</taxon>
        <taxon>Ecdysozoa</taxon>
        <taxon>Arthropoda</taxon>
        <taxon>Hexapoda</taxon>
        <taxon>Insecta</taxon>
        <taxon>Pterygota</taxon>
        <taxon>Neoptera</taxon>
        <taxon>Endopterygota</taxon>
        <taxon>Coleoptera</taxon>
        <taxon>Polyphaga</taxon>
        <taxon>Cucujiformia</taxon>
        <taxon>Chrysomeloidea</taxon>
        <taxon>Cerambycidae</taxon>
        <taxon>Lepturinae</taxon>
        <taxon>Rhagiini</taxon>
        <taxon>Rhamnusium</taxon>
    </lineage>
</organism>
<evidence type="ECO:0000256" key="3">
    <source>
        <dbReference type="ARBA" id="ARBA00022692"/>
    </source>
</evidence>
<comment type="subcellular location">
    <subcellularLocation>
        <location evidence="1">Membrane</location>
        <topology evidence="1">Multi-pass membrane protein</topology>
    </subcellularLocation>
</comment>
<protein>
    <submittedName>
        <fullName evidence="10">Uncharacterized protein</fullName>
    </submittedName>
</protein>
<keyword evidence="3 9" id="KW-0812">Transmembrane</keyword>
<dbReference type="GO" id="GO:0005549">
    <property type="term" value="F:odorant binding"/>
    <property type="evidence" value="ECO:0007669"/>
    <property type="project" value="InterPro"/>
</dbReference>
<evidence type="ECO:0000256" key="4">
    <source>
        <dbReference type="ARBA" id="ARBA00022725"/>
    </source>
</evidence>
<keyword evidence="5 9" id="KW-1133">Transmembrane helix</keyword>
<sequence length="125" mass="14745">MVVYFIHPLYTDEMVKFYASRNETVLVKALPLSSWFPFDEQKYYLESYLWHILDICVGAIFVTGTDIFTFSLIIFALGQIKILIYILSNFDEFVTKIQNQINCSQEEASFITLRECILKHKEIIR</sequence>
<evidence type="ECO:0000256" key="7">
    <source>
        <dbReference type="ARBA" id="ARBA00023170"/>
    </source>
</evidence>
<evidence type="ECO:0000256" key="5">
    <source>
        <dbReference type="ARBA" id="ARBA00022989"/>
    </source>
</evidence>
<keyword evidence="7" id="KW-0675">Receptor</keyword>
<evidence type="ECO:0000256" key="2">
    <source>
        <dbReference type="ARBA" id="ARBA00022606"/>
    </source>
</evidence>
<dbReference type="GO" id="GO:0016020">
    <property type="term" value="C:membrane"/>
    <property type="evidence" value="ECO:0007669"/>
    <property type="project" value="UniProtKB-SubCell"/>
</dbReference>
<feature type="transmembrane region" description="Helical" evidence="9">
    <location>
        <begin position="48"/>
        <end position="77"/>
    </location>
</feature>
<gene>
    <name evidence="10" type="ORF">NQ314_004522</name>
</gene>
<keyword evidence="4" id="KW-0552">Olfaction</keyword>
<evidence type="ECO:0000256" key="6">
    <source>
        <dbReference type="ARBA" id="ARBA00023136"/>
    </source>
</evidence>
<keyword evidence="2" id="KW-0716">Sensory transduction</keyword>
<evidence type="ECO:0000256" key="8">
    <source>
        <dbReference type="ARBA" id="ARBA00023224"/>
    </source>
</evidence>
<accession>A0AAV8ZJ71</accession>
<dbReference type="EMBL" id="JANEYF010001294">
    <property type="protein sequence ID" value="KAJ8964915.1"/>
    <property type="molecule type" value="Genomic_DNA"/>
</dbReference>
<name>A0AAV8ZJ71_9CUCU</name>
<proteinExistence type="predicted"/>